<keyword evidence="2" id="KW-1185">Reference proteome</keyword>
<dbReference type="Proteomes" id="UP000793456">
    <property type="component" value="Chromosome IV"/>
</dbReference>
<gene>
    <name evidence="1" type="ORF">E3U43_006450</name>
</gene>
<reference evidence="1" key="1">
    <citation type="submission" date="2018-11" db="EMBL/GenBank/DDBJ databases">
        <title>The sequence and de novo assembly of Larimichthys crocea genome using PacBio and Hi-C technologies.</title>
        <authorList>
            <person name="Xu P."/>
            <person name="Chen B."/>
            <person name="Zhou Z."/>
            <person name="Ke Q."/>
            <person name="Wu Y."/>
            <person name="Bai H."/>
            <person name="Pu F."/>
        </authorList>
    </citation>
    <scope>NUCLEOTIDE SEQUENCE</scope>
    <source>
        <tissue evidence="1">Muscle</tissue>
    </source>
</reference>
<accession>A0ACD3RK16</accession>
<dbReference type="EMBL" id="CM011677">
    <property type="protein sequence ID" value="TMS19957.1"/>
    <property type="molecule type" value="Genomic_DNA"/>
</dbReference>
<sequence length="255" mass="28307">MSQRSRHQSTWNQGLDNMAAPSGNTRGVMERSIRDRAPPLLTDLYQFTMAYAYWRAGRHQEPAVFELFFRDNPFGGGFSLFAGLHDCLLFLRSFHFTDEGLTSLLPLLVCSNAARFRLAAGPSRRLLEMGLRRAQGPDGGLTASRYTHIGGFDLTSNVQAGFLFGIPVAGTMAHSYVTSFTSLEEVWPQTLVALNGDPDPVDFISLTKGWLSRVCELLRAEPGKIREGELAGFLSYAITYPQNFLPVIDSYSVGW</sequence>
<comment type="caution">
    <text evidence="1">The sequence shown here is derived from an EMBL/GenBank/DDBJ whole genome shotgun (WGS) entry which is preliminary data.</text>
</comment>
<protein>
    <submittedName>
        <fullName evidence="1">Uncharacterized protein</fullName>
    </submittedName>
</protein>
<evidence type="ECO:0000313" key="2">
    <source>
        <dbReference type="Proteomes" id="UP000793456"/>
    </source>
</evidence>
<proteinExistence type="predicted"/>
<evidence type="ECO:0000313" key="1">
    <source>
        <dbReference type="EMBL" id="TMS19957.1"/>
    </source>
</evidence>
<name>A0ACD3RK16_LARCR</name>
<organism evidence="1 2">
    <name type="scientific">Larimichthys crocea</name>
    <name type="common">Large yellow croaker</name>
    <name type="synonym">Pseudosciaena crocea</name>
    <dbReference type="NCBI Taxonomy" id="215358"/>
    <lineage>
        <taxon>Eukaryota</taxon>
        <taxon>Metazoa</taxon>
        <taxon>Chordata</taxon>
        <taxon>Craniata</taxon>
        <taxon>Vertebrata</taxon>
        <taxon>Euteleostomi</taxon>
        <taxon>Actinopterygii</taxon>
        <taxon>Neopterygii</taxon>
        <taxon>Teleostei</taxon>
        <taxon>Neoteleostei</taxon>
        <taxon>Acanthomorphata</taxon>
        <taxon>Eupercaria</taxon>
        <taxon>Sciaenidae</taxon>
        <taxon>Larimichthys</taxon>
    </lineage>
</organism>